<dbReference type="GO" id="GO:0006624">
    <property type="term" value="P:vacuolar protein processing"/>
    <property type="evidence" value="ECO:0007669"/>
    <property type="project" value="TreeGrafter"/>
</dbReference>
<dbReference type="Gene3D" id="3.40.50.1460">
    <property type="match status" value="1"/>
</dbReference>
<dbReference type="PANTHER" id="PTHR12000:SF40">
    <property type="entry name" value="VACUOLAR-PROCESSING ENZYME"/>
    <property type="match status" value="1"/>
</dbReference>
<feature type="non-terminal residue" evidence="2">
    <location>
        <position position="1"/>
    </location>
</feature>
<sequence length="149" mass="16736">IKAGGLQDENIIVFMYNDIANNTENPRPCVIINNPHGHDVYKGVPKDYVGEDANANNFYNVILANKSGVVGGSGKVLKSGPYDHIFIYYTDHGAVGFITMPSGESIYTDDLFNELKKKHASGTYDSLVFYLETDESGSMFWHILWRWYS</sequence>
<evidence type="ECO:0000313" key="2">
    <source>
        <dbReference type="EMBL" id="TMW96929.1"/>
    </source>
</evidence>
<proteinExistence type="inferred from homology"/>
<dbReference type="GO" id="GO:0005773">
    <property type="term" value="C:vacuole"/>
    <property type="evidence" value="ECO:0007669"/>
    <property type="project" value="GOC"/>
</dbReference>
<name>A0A6N2BVQ6_SOLCI</name>
<reference evidence="2" key="1">
    <citation type="submission" date="2019-05" db="EMBL/GenBank/DDBJ databases">
        <title>The de novo reference genome and transcriptome assemblies of the wild tomato species Solanum chilense.</title>
        <authorList>
            <person name="Stam R."/>
            <person name="Nosenko T."/>
            <person name="Hoerger A.C."/>
            <person name="Stephan W."/>
            <person name="Seidel M.A."/>
            <person name="Kuhn J.M.M."/>
            <person name="Haberer G."/>
            <person name="Tellier A."/>
        </authorList>
    </citation>
    <scope>NUCLEOTIDE SEQUENCE</scope>
    <source>
        <tissue evidence="2">Mature leaves</tissue>
    </source>
</reference>
<dbReference type="GO" id="GO:0004197">
    <property type="term" value="F:cysteine-type endopeptidase activity"/>
    <property type="evidence" value="ECO:0007669"/>
    <property type="project" value="TreeGrafter"/>
</dbReference>
<dbReference type="PRINTS" id="PR00776">
    <property type="entry name" value="HEMOGLOBNASE"/>
</dbReference>
<dbReference type="EMBL" id="RXGB01001938">
    <property type="protein sequence ID" value="TMW96929.1"/>
    <property type="molecule type" value="Genomic_DNA"/>
</dbReference>
<dbReference type="PANTHER" id="PTHR12000">
    <property type="entry name" value="HEMOGLOBINASE FAMILY MEMBER"/>
    <property type="match status" value="1"/>
</dbReference>
<dbReference type="Pfam" id="PF01650">
    <property type="entry name" value="Peptidase_C13"/>
    <property type="match status" value="1"/>
</dbReference>
<dbReference type="GO" id="GO:0051603">
    <property type="term" value="P:proteolysis involved in protein catabolic process"/>
    <property type="evidence" value="ECO:0007669"/>
    <property type="project" value="TreeGrafter"/>
</dbReference>
<protein>
    <submittedName>
        <fullName evidence="2">Uncharacterized protein</fullName>
    </submittedName>
</protein>
<evidence type="ECO:0000256" key="1">
    <source>
        <dbReference type="ARBA" id="ARBA00009941"/>
    </source>
</evidence>
<comment type="caution">
    <text evidence="2">The sequence shown here is derived from an EMBL/GenBank/DDBJ whole genome shotgun (WGS) entry which is preliminary data.</text>
</comment>
<dbReference type="InterPro" id="IPR001096">
    <property type="entry name" value="Peptidase_C13"/>
</dbReference>
<comment type="similarity">
    <text evidence="1">Belongs to the peptidase C13 family.</text>
</comment>
<organism evidence="2">
    <name type="scientific">Solanum chilense</name>
    <name type="common">Tomato</name>
    <name type="synonym">Lycopersicon chilense</name>
    <dbReference type="NCBI Taxonomy" id="4083"/>
    <lineage>
        <taxon>Eukaryota</taxon>
        <taxon>Viridiplantae</taxon>
        <taxon>Streptophyta</taxon>
        <taxon>Embryophyta</taxon>
        <taxon>Tracheophyta</taxon>
        <taxon>Spermatophyta</taxon>
        <taxon>Magnoliopsida</taxon>
        <taxon>eudicotyledons</taxon>
        <taxon>Gunneridae</taxon>
        <taxon>Pentapetalae</taxon>
        <taxon>asterids</taxon>
        <taxon>lamiids</taxon>
        <taxon>Solanales</taxon>
        <taxon>Solanaceae</taxon>
        <taxon>Solanoideae</taxon>
        <taxon>Solaneae</taxon>
        <taxon>Solanum</taxon>
        <taxon>Solanum subgen. Lycopersicon</taxon>
    </lineage>
</organism>
<gene>
    <name evidence="2" type="ORF">EJD97_006529</name>
</gene>
<dbReference type="AlphaFoldDB" id="A0A6N2BVQ6"/>
<accession>A0A6N2BVQ6</accession>